<dbReference type="InterPro" id="IPR036236">
    <property type="entry name" value="Znf_C2H2_sf"/>
</dbReference>
<dbReference type="Gene3D" id="3.30.160.60">
    <property type="entry name" value="Classic Zinc Finger"/>
    <property type="match status" value="1"/>
</dbReference>
<sequence length="130" mass="15176">MLLSAPTSPLIMNLVIICSDRCSTPHVFYCTISVSWAEVESRFQTLPRPGSATHNTSCQRTYTCRTCSKVFVHLCSLSRHRKKCEGNFHLSCHLCGMKFYRRDHYRNHLADKHQAVDEKTRRKHFSRPNY</sequence>
<dbReference type="Proteomes" id="UP001519460">
    <property type="component" value="Unassembled WGS sequence"/>
</dbReference>
<comment type="caution">
    <text evidence="3">The sequence shown here is derived from an EMBL/GenBank/DDBJ whole genome shotgun (WGS) entry which is preliminary data.</text>
</comment>
<dbReference type="PROSITE" id="PS00028">
    <property type="entry name" value="ZINC_FINGER_C2H2_1"/>
    <property type="match status" value="1"/>
</dbReference>
<evidence type="ECO:0000313" key="3">
    <source>
        <dbReference type="EMBL" id="KAK7481285.1"/>
    </source>
</evidence>
<dbReference type="GO" id="GO:0008270">
    <property type="term" value="F:zinc ion binding"/>
    <property type="evidence" value="ECO:0007669"/>
    <property type="project" value="UniProtKB-KW"/>
</dbReference>
<dbReference type="SMART" id="SM00355">
    <property type="entry name" value="ZnF_C2H2"/>
    <property type="match status" value="2"/>
</dbReference>
<feature type="domain" description="C2H2-type" evidence="2">
    <location>
        <begin position="62"/>
        <end position="89"/>
    </location>
</feature>
<reference evidence="3 4" key="1">
    <citation type="journal article" date="2023" name="Sci. Data">
        <title>Genome assembly of the Korean intertidal mud-creeper Batillaria attramentaria.</title>
        <authorList>
            <person name="Patra A.K."/>
            <person name="Ho P.T."/>
            <person name="Jun S."/>
            <person name="Lee S.J."/>
            <person name="Kim Y."/>
            <person name="Won Y.J."/>
        </authorList>
    </citation>
    <scope>NUCLEOTIDE SEQUENCE [LARGE SCALE GENOMIC DNA]</scope>
    <source>
        <strain evidence="3">Wonlab-2016</strain>
    </source>
</reference>
<proteinExistence type="predicted"/>
<dbReference type="PROSITE" id="PS50157">
    <property type="entry name" value="ZINC_FINGER_C2H2_2"/>
    <property type="match status" value="2"/>
</dbReference>
<name>A0ABD0K363_9CAEN</name>
<dbReference type="InterPro" id="IPR013087">
    <property type="entry name" value="Znf_C2H2_type"/>
</dbReference>
<evidence type="ECO:0000313" key="4">
    <source>
        <dbReference type="Proteomes" id="UP001519460"/>
    </source>
</evidence>
<feature type="domain" description="C2H2-type" evidence="2">
    <location>
        <begin position="90"/>
        <end position="118"/>
    </location>
</feature>
<keyword evidence="1" id="KW-0479">Metal-binding</keyword>
<dbReference type="EMBL" id="JACVVK020000265">
    <property type="protein sequence ID" value="KAK7481285.1"/>
    <property type="molecule type" value="Genomic_DNA"/>
</dbReference>
<keyword evidence="1" id="KW-0863">Zinc-finger</keyword>
<dbReference type="SUPFAM" id="SSF57667">
    <property type="entry name" value="beta-beta-alpha zinc fingers"/>
    <property type="match status" value="1"/>
</dbReference>
<keyword evidence="1" id="KW-0862">Zinc</keyword>
<keyword evidence="4" id="KW-1185">Reference proteome</keyword>
<organism evidence="3 4">
    <name type="scientific">Batillaria attramentaria</name>
    <dbReference type="NCBI Taxonomy" id="370345"/>
    <lineage>
        <taxon>Eukaryota</taxon>
        <taxon>Metazoa</taxon>
        <taxon>Spiralia</taxon>
        <taxon>Lophotrochozoa</taxon>
        <taxon>Mollusca</taxon>
        <taxon>Gastropoda</taxon>
        <taxon>Caenogastropoda</taxon>
        <taxon>Sorbeoconcha</taxon>
        <taxon>Cerithioidea</taxon>
        <taxon>Batillariidae</taxon>
        <taxon>Batillaria</taxon>
    </lineage>
</organism>
<evidence type="ECO:0000256" key="1">
    <source>
        <dbReference type="PROSITE-ProRule" id="PRU00042"/>
    </source>
</evidence>
<protein>
    <recommendedName>
        <fullName evidence="2">C2H2-type domain-containing protein</fullName>
    </recommendedName>
</protein>
<evidence type="ECO:0000259" key="2">
    <source>
        <dbReference type="PROSITE" id="PS50157"/>
    </source>
</evidence>
<accession>A0ABD0K363</accession>
<dbReference type="AlphaFoldDB" id="A0ABD0K363"/>
<gene>
    <name evidence="3" type="ORF">BaRGS_00027545</name>
</gene>